<keyword evidence="3" id="KW-0472">Membrane</keyword>
<comment type="caution">
    <text evidence="4">The sequence shown here is derived from an EMBL/GenBank/DDBJ whole genome shotgun (WGS) entry which is preliminary data.</text>
</comment>
<feature type="transmembrane region" description="Helical" evidence="3">
    <location>
        <begin position="39"/>
        <end position="57"/>
    </location>
</feature>
<dbReference type="Pfam" id="PF07155">
    <property type="entry name" value="ECF-ribofla_trS"/>
    <property type="match status" value="1"/>
</dbReference>
<dbReference type="InterPro" id="IPR009825">
    <property type="entry name" value="ECF_substrate-spec-like"/>
</dbReference>
<accession>A0A926EFT6</accession>
<evidence type="ECO:0000256" key="3">
    <source>
        <dbReference type="SAM" id="Phobius"/>
    </source>
</evidence>
<evidence type="ECO:0000256" key="2">
    <source>
        <dbReference type="ARBA" id="ARBA00022989"/>
    </source>
</evidence>
<keyword evidence="2 3" id="KW-1133">Transmembrane helix</keyword>
<feature type="transmembrane region" description="Helical" evidence="3">
    <location>
        <begin position="6"/>
        <end position="27"/>
    </location>
</feature>
<keyword evidence="5" id="KW-1185">Reference proteome</keyword>
<protein>
    <submittedName>
        <fullName evidence="4">ECF transporter S component</fullName>
    </submittedName>
</protein>
<dbReference type="Proteomes" id="UP000660861">
    <property type="component" value="Unassembled WGS sequence"/>
</dbReference>
<reference evidence="4" key="1">
    <citation type="submission" date="2020-08" db="EMBL/GenBank/DDBJ databases">
        <title>Genome public.</title>
        <authorList>
            <person name="Liu C."/>
            <person name="Sun Q."/>
        </authorList>
    </citation>
    <scope>NUCLEOTIDE SEQUENCE</scope>
    <source>
        <strain evidence="4">NSJ-54</strain>
    </source>
</reference>
<evidence type="ECO:0000313" key="4">
    <source>
        <dbReference type="EMBL" id="MBC8571374.1"/>
    </source>
</evidence>
<feature type="transmembrane region" description="Helical" evidence="3">
    <location>
        <begin position="77"/>
        <end position="99"/>
    </location>
</feature>
<evidence type="ECO:0000256" key="1">
    <source>
        <dbReference type="ARBA" id="ARBA00022692"/>
    </source>
</evidence>
<gene>
    <name evidence="4" type="ORF">H8709_11155</name>
</gene>
<organism evidence="4 5">
    <name type="scientific">Zongyangia hominis</name>
    <dbReference type="NCBI Taxonomy" id="2763677"/>
    <lineage>
        <taxon>Bacteria</taxon>
        <taxon>Bacillati</taxon>
        <taxon>Bacillota</taxon>
        <taxon>Clostridia</taxon>
        <taxon>Eubacteriales</taxon>
        <taxon>Oscillospiraceae</taxon>
        <taxon>Zongyangia</taxon>
    </lineage>
</organism>
<dbReference type="PANTHER" id="PTHR37815">
    <property type="entry name" value="UPF0397 PROTEIN BC_2624-RELATED"/>
    <property type="match status" value="1"/>
</dbReference>
<dbReference type="Gene3D" id="1.10.1760.20">
    <property type="match status" value="1"/>
</dbReference>
<sequence>MKKLTTRDLVLTALFAALSFVGTYINIRIPFPGGAGSAMIHFGNIFCLTGALVLGGVKGGLAGGIGMGLFDLVSGTYALYAPGTFVGKFLTGLLCGAIMHRGNKPFSAKRGFVAAACGILVNVFASPLNSMIVLMLTSDGMTQPVLFAALGDFLLSVLNAVIAVIVSVPLAKGIDVGLHKTQPAHQ</sequence>
<feature type="transmembrane region" description="Helical" evidence="3">
    <location>
        <begin position="111"/>
        <end position="134"/>
    </location>
</feature>
<dbReference type="GO" id="GO:0016020">
    <property type="term" value="C:membrane"/>
    <property type="evidence" value="ECO:0007669"/>
    <property type="project" value="InterPro"/>
</dbReference>
<dbReference type="RefSeq" id="WP_262398427.1">
    <property type="nucleotide sequence ID" value="NZ_JACRTC010000011.1"/>
</dbReference>
<feature type="transmembrane region" description="Helical" evidence="3">
    <location>
        <begin position="146"/>
        <end position="171"/>
    </location>
</feature>
<name>A0A926EFT6_9FIRM</name>
<keyword evidence="1 3" id="KW-0812">Transmembrane</keyword>
<dbReference type="AlphaFoldDB" id="A0A926EFT6"/>
<dbReference type="PANTHER" id="PTHR37815:SF3">
    <property type="entry name" value="UPF0397 PROTEIN SPR0429"/>
    <property type="match status" value="1"/>
</dbReference>
<evidence type="ECO:0000313" key="5">
    <source>
        <dbReference type="Proteomes" id="UP000660861"/>
    </source>
</evidence>
<proteinExistence type="predicted"/>
<dbReference type="EMBL" id="JACRTC010000011">
    <property type="protein sequence ID" value="MBC8571374.1"/>
    <property type="molecule type" value="Genomic_DNA"/>
</dbReference>